<sequence>MFFKFPIWAIKQVIEHAEAEYFSPEAIRRELSQRQYMLENKEITLEEYREHERRLFERLMLGQKRGIEE</sequence>
<dbReference type="Proteomes" id="UP000238916">
    <property type="component" value="Unassembled WGS sequence"/>
</dbReference>
<dbReference type="EMBL" id="OMOF01000235">
    <property type="protein sequence ID" value="SPF44538.1"/>
    <property type="molecule type" value="Genomic_DNA"/>
</dbReference>
<gene>
    <name evidence="1" type="ORF">SBF1_310021</name>
</gene>
<dbReference type="Pfam" id="PF05120">
    <property type="entry name" value="GvpG"/>
    <property type="match status" value="1"/>
</dbReference>
<organism evidence="1 2">
    <name type="scientific">Candidatus Desulfosporosinus infrequens</name>
    <dbReference type="NCBI Taxonomy" id="2043169"/>
    <lineage>
        <taxon>Bacteria</taxon>
        <taxon>Bacillati</taxon>
        <taxon>Bacillota</taxon>
        <taxon>Clostridia</taxon>
        <taxon>Eubacteriales</taxon>
        <taxon>Desulfitobacteriaceae</taxon>
        <taxon>Desulfosporosinus</taxon>
    </lineage>
</organism>
<proteinExistence type="predicted"/>
<name>A0A2U3KY25_9FIRM</name>
<reference evidence="2" key="1">
    <citation type="submission" date="2018-02" db="EMBL/GenBank/DDBJ databases">
        <authorList>
            <person name="Hausmann B."/>
        </authorList>
    </citation>
    <scope>NUCLEOTIDE SEQUENCE [LARGE SCALE GENOMIC DNA]</scope>
    <source>
        <strain evidence="2">Peat soil MAG SbF1</strain>
    </source>
</reference>
<protein>
    <submittedName>
        <fullName evidence="1">Gas vesicle G domain protein</fullName>
    </submittedName>
</protein>
<dbReference type="AlphaFoldDB" id="A0A2U3KY25"/>
<evidence type="ECO:0000313" key="2">
    <source>
        <dbReference type="Proteomes" id="UP000238916"/>
    </source>
</evidence>
<accession>A0A2U3KY25</accession>
<dbReference type="InterPro" id="IPR007804">
    <property type="entry name" value="GvpG"/>
</dbReference>
<dbReference type="OrthoDB" id="1799042at2"/>
<evidence type="ECO:0000313" key="1">
    <source>
        <dbReference type="EMBL" id="SPF44538.1"/>
    </source>
</evidence>